<protein>
    <submittedName>
        <fullName evidence="1">Uncharacterized protein</fullName>
    </submittedName>
</protein>
<gene>
    <name evidence="1" type="ORF">BIW11_05036</name>
</gene>
<dbReference type="EMBL" id="MNPL01033454">
    <property type="protein sequence ID" value="OQR66178.1"/>
    <property type="molecule type" value="Genomic_DNA"/>
</dbReference>
<name>A0A1V9WY85_9ACAR</name>
<keyword evidence="2" id="KW-1185">Reference proteome</keyword>
<dbReference type="InParanoid" id="A0A1V9WY85"/>
<evidence type="ECO:0000313" key="1">
    <source>
        <dbReference type="EMBL" id="OQR66178.1"/>
    </source>
</evidence>
<dbReference type="Proteomes" id="UP000192247">
    <property type="component" value="Unassembled WGS sequence"/>
</dbReference>
<accession>A0A1V9WY85</accession>
<comment type="caution">
    <text evidence="1">The sequence shown here is derived from an EMBL/GenBank/DDBJ whole genome shotgun (WGS) entry which is preliminary data.</text>
</comment>
<reference evidence="1 2" key="1">
    <citation type="journal article" date="2017" name="Gigascience">
        <title>Draft genome of the honey bee ectoparasitic mite, Tropilaelaps mercedesae, is shaped by the parasitic life history.</title>
        <authorList>
            <person name="Dong X."/>
            <person name="Armstrong S.D."/>
            <person name="Xia D."/>
            <person name="Makepeace B.L."/>
            <person name="Darby A.C."/>
            <person name="Kadowaki T."/>
        </authorList>
    </citation>
    <scope>NUCLEOTIDE SEQUENCE [LARGE SCALE GENOMIC DNA]</scope>
    <source>
        <strain evidence="1">Wuxi-XJTLU</strain>
    </source>
</reference>
<sequence>MDVYLDTRFCSRDALQAAQEVHTENEQWMHRSSPHSNLYYEGLLRGRTSSSSVRQRYLTVGSFVPVNYPVFAKSLRTLTLDLRPGFAVVQDGDA</sequence>
<organism evidence="1 2">
    <name type="scientific">Tropilaelaps mercedesae</name>
    <dbReference type="NCBI Taxonomy" id="418985"/>
    <lineage>
        <taxon>Eukaryota</taxon>
        <taxon>Metazoa</taxon>
        <taxon>Ecdysozoa</taxon>
        <taxon>Arthropoda</taxon>
        <taxon>Chelicerata</taxon>
        <taxon>Arachnida</taxon>
        <taxon>Acari</taxon>
        <taxon>Parasitiformes</taxon>
        <taxon>Mesostigmata</taxon>
        <taxon>Gamasina</taxon>
        <taxon>Dermanyssoidea</taxon>
        <taxon>Laelapidae</taxon>
        <taxon>Tropilaelaps</taxon>
    </lineage>
</organism>
<evidence type="ECO:0000313" key="2">
    <source>
        <dbReference type="Proteomes" id="UP000192247"/>
    </source>
</evidence>
<dbReference type="AlphaFoldDB" id="A0A1V9WY85"/>
<proteinExistence type="predicted"/>